<evidence type="ECO:0000256" key="1">
    <source>
        <dbReference type="ARBA" id="ARBA00001973"/>
    </source>
</evidence>
<evidence type="ECO:0000256" key="5">
    <source>
        <dbReference type="ARBA" id="ARBA00023180"/>
    </source>
</evidence>
<keyword evidence="3" id="KW-0186">Copper</keyword>
<reference evidence="9 10" key="1">
    <citation type="submission" date="2015-12" db="EMBL/GenBank/DDBJ databases">
        <title>Draft genome sequence of Moniliophthora roreri, the causal agent of frosty pod rot of cacao.</title>
        <authorList>
            <person name="Aime M.C."/>
            <person name="Diaz-Valderrama J.R."/>
            <person name="Kijpornyongpan T."/>
            <person name="Phillips-Mora W."/>
        </authorList>
    </citation>
    <scope>NUCLEOTIDE SEQUENCE [LARGE SCALE GENOMIC DNA]</scope>
    <source>
        <strain evidence="9 10">MCA 2952</strain>
    </source>
</reference>
<dbReference type="GO" id="GO:0046872">
    <property type="term" value="F:metal ion binding"/>
    <property type="evidence" value="ECO:0007669"/>
    <property type="project" value="UniProtKB-KW"/>
</dbReference>
<comment type="cofactor">
    <cofactor evidence="1">
        <name>Cu(2+)</name>
        <dbReference type="ChEBI" id="CHEBI:29036"/>
    </cofactor>
</comment>
<keyword evidence="4" id="KW-1015">Disulfide bond</keyword>
<evidence type="ECO:0000256" key="3">
    <source>
        <dbReference type="ARBA" id="ARBA00023008"/>
    </source>
</evidence>
<dbReference type="EMBL" id="LATX01001263">
    <property type="protein sequence ID" value="KTB42977.1"/>
    <property type="molecule type" value="Genomic_DNA"/>
</dbReference>
<evidence type="ECO:0000313" key="10">
    <source>
        <dbReference type="Proteomes" id="UP000054988"/>
    </source>
</evidence>
<evidence type="ECO:0000256" key="6">
    <source>
        <dbReference type="ARBA" id="ARBA00034311"/>
    </source>
</evidence>
<evidence type="ECO:0000313" key="9">
    <source>
        <dbReference type="EMBL" id="KTB42977.1"/>
    </source>
</evidence>
<evidence type="ECO:0000256" key="4">
    <source>
        <dbReference type="ARBA" id="ARBA00023157"/>
    </source>
</evidence>
<name>A0A0W0G351_MONRR</name>
<dbReference type="InterPro" id="IPR052282">
    <property type="entry name" value="Starch-active_LPMO"/>
</dbReference>
<gene>
    <name evidence="9" type="ORF">WG66_4426</name>
</gene>
<dbReference type="Gene3D" id="2.70.50.70">
    <property type="match status" value="1"/>
</dbReference>
<dbReference type="PANTHER" id="PTHR36575:SF2">
    <property type="entry name" value="CHITIN-BINDING TYPE-4 DOMAIN-CONTAINING PROTEIN-RELATED"/>
    <property type="match status" value="1"/>
</dbReference>
<dbReference type="eggNOG" id="ENOG502SPCD">
    <property type="taxonomic scope" value="Eukaryota"/>
</dbReference>
<protein>
    <recommendedName>
        <fullName evidence="8">Chitin-binding type-4 domain-containing protein</fullName>
    </recommendedName>
</protein>
<feature type="chain" id="PRO_5006902306" description="Chitin-binding type-4 domain-containing protein" evidence="7">
    <location>
        <begin position="24"/>
        <end position="189"/>
    </location>
</feature>
<feature type="domain" description="Chitin-binding type-4" evidence="8">
    <location>
        <begin position="19"/>
        <end position="187"/>
    </location>
</feature>
<dbReference type="Pfam" id="PF03067">
    <property type="entry name" value="LPMO_10"/>
    <property type="match status" value="1"/>
</dbReference>
<dbReference type="Proteomes" id="UP000054988">
    <property type="component" value="Unassembled WGS sequence"/>
</dbReference>
<comment type="similarity">
    <text evidence="6">Belongs to the polysaccharide monooxygenase AA13 family.</text>
</comment>
<accession>A0A0W0G351</accession>
<evidence type="ECO:0000259" key="8">
    <source>
        <dbReference type="Pfam" id="PF03067"/>
    </source>
</evidence>
<keyword evidence="2" id="KW-0479">Metal-binding</keyword>
<comment type="caution">
    <text evidence="9">The sequence shown here is derived from an EMBL/GenBank/DDBJ whole genome shotgun (WGS) entry which is preliminary data.</text>
</comment>
<evidence type="ECO:0000256" key="7">
    <source>
        <dbReference type="SAM" id="SignalP"/>
    </source>
</evidence>
<dbReference type="AlphaFoldDB" id="A0A0W0G351"/>
<keyword evidence="5" id="KW-0325">Glycoprotein</keyword>
<evidence type="ECO:0000256" key="2">
    <source>
        <dbReference type="ARBA" id="ARBA00022723"/>
    </source>
</evidence>
<feature type="signal peptide" evidence="7">
    <location>
        <begin position="1"/>
        <end position="23"/>
    </location>
</feature>
<sequence length="189" mass="20658">MFKLPSFTLSILIVRAIAHAVVTDPIPREYGPAAESACGSAVYDVLTSDLTGPIENAEQKIDSSYDAEACHLYLCRGAQFDDNVDNTRIYEPGTKVSMKVNMVAHHTGYANVSVVDLAAQKPISSLFVWPVYADESIGPSKWPKNETDFEVTIPDLEGACADAGACAIQWFWYATSNSQTYESCVDFTQ</sequence>
<dbReference type="PANTHER" id="PTHR36575">
    <property type="entry name" value="BINDING PROTEIN, PUTATIVE (AFU_ORTHOLOGUE AFUA_1G14430)-RELATED"/>
    <property type="match status" value="1"/>
</dbReference>
<organism evidence="9 10">
    <name type="scientific">Moniliophthora roreri</name>
    <name type="common">Frosty pod rot fungus</name>
    <name type="synonym">Monilia roreri</name>
    <dbReference type="NCBI Taxonomy" id="221103"/>
    <lineage>
        <taxon>Eukaryota</taxon>
        <taxon>Fungi</taxon>
        <taxon>Dikarya</taxon>
        <taxon>Basidiomycota</taxon>
        <taxon>Agaricomycotina</taxon>
        <taxon>Agaricomycetes</taxon>
        <taxon>Agaricomycetidae</taxon>
        <taxon>Agaricales</taxon>
        <taxon>Marasmiineae</taxon>
        <taxon>Marasmiaceae</taxon>
        <taxon>Moniliophthora</taxon>
    </lineage>
</organism>
<dbReference type="InterPro" id="IPR004302">
    <property type="entry name" value="Cellulose/chitin-bd_N"/>
</dbReference>
<proteinExistence type="inferred from homology"/>
<keyword evidence="7" id="KW-0732">Signal</keyword>